<dbReference type="RefSeq" id="WP_167805971.1">
    <property type="nucleotide sequence ID" value="NZ_JAAVMB010000001.1"/>
</dbReference>
<gene>
    <name evidence="1" type="ORF">HED35_00650</name>
</gene>
<evidence type="ECO:0000313" key="2">
    <source>
        <dbReference type="Proteomes" id="UP000521358"/>
    </source>
</evidence>
<sequence length="90" mass="10691">MSKKISMTTNWLLKGTIKEQVKSLLKSGYTEVTEKDMLDYLVNFRWKRKQPETIQKMKEDIKKITANDYFDYQQLKAVTKVGFDDLDHLL</sequence>
<evidence type="ECO:0000313" key="1">
    <source>
        <dbReference type="EMBL" id="NKC66586.1"/>
    </source>
</evidence>
<protein>
    <recommendedName>
        <fullName evidence="3">ComN-like post-transcriptional regulator</fullName>
    </recommendedName>
</protein>
<dbReference type="EMBL" id="JAAVMB010000001">
    <property type="protein sequence ID" value="NKC66586.1"/>
    <property type="molecule type" value="Genomic_DNA"/>
</dbReference>
<proteinExistence type="predicted"/>
<evidence type="ECO:0008006" key="3">
    <source>
        <dbReference type="Google" id="ProtNLM"/>
    </source>
</evidence>
<comment type="caution">
    <text evidence="1">The sequence shown here is derived from an EMBL/GenBank/DDBJ whole genome shotgun (WGS) entry which is preliminary data.</text>
</comment>
<dbReference type="Proteomes" id="UP000521358">
    <property type="component" value="Unassembled WGS sequence"/>
</dbReference>
<organism evidence="1 2">
    <name type="scientific">Vagococcus fluvialis</name>
    <dbReference type="NCBI Taxonomy" id="2738"/>
    <lineage>
        <taxon>Bacteria</taxon>
        <taxon>Bacillati</taxon>
        <taxon>Bacillota</taxon>
        <taxon>Bacilli</taxon>
        <taxon>Lactobacillales</taxon>
        <taxon>Enterococcaceae</taxon>
        <taxon>Vagococcus</taxon>
    </lineage>
</organism>
<dbReference type="Pfam" id="PF13797">
    <property type="entry name" value="Post_transc_reg"/>
    <property type="match status" value="1"/>
</dbReference>
<reference evidence="1 2" key="1">
    <citation type="submission" date="2020-03" db="EMBL/GenBank/DDBJ databases">
        <title>Bacterial samples isolated from urine from healthy bovine heifers (Gyr breed).</title>
        <authorList>
            <person name="Giannattasio-Ferraz S."/>
            <person name="Maskeri L."/>
            <person name="Penido A."/>
            <person name="Barbosa-Stancioli E.F."/>
            <person name="Putonti C."/>
        </authorList>
    </citation>
    <scope>NUCLEOTIDE SEQUENCE [LARGE SCALE GENOMIC DNA]</scope>
    <source>
        <strain evidence="1 2">UFMG-H7</strain>
    </source>
</reference>
<name>A0A7X6D696_9ENTE</name>
<dbReference type="InterPro" id="IPR025716">
    <property type="entry name" value="Post-transcriptional_regulator"/>
</dbReference>
<accession>A0A7X6D696</accession>
<dbReference type="AlphaFoldDB" id="A0A7X6D696"/>